<dbReference type="Pfam" id="PF12296">
    <property type="entry name" value="HsbA"/>
    <property type="match status" value="1"/>
</dbReference>
<dbReference type="EMBL" id="SPNV01000082">
    <property type="protein sequence ID" value="KAF5862096.1"/>
    <property type="molecule type" value="Genomic_DNA"/>
</dbReference>
<dbReference type="AlphaFoldDB" id="A0A8H6E7B5"/>
<accession>A0A8H6E7B5</accession>
<dbReference type="Proteomes" id="UP000541154">
    <property type="component" value="Unassembled WGS sequence"/>
</dbReference>
<dbReference type="GO" id="GO:0005576">
    <property type="term" value="C:extracellular region"/>
    <property type="evidence" value="ECO:0007669"/>
    <property type="project" value="TreeGrafter"/>
</dbReference>
<dbReference type="PANTHER" id="PTHR38123:SF3">
    <property type="entry name" value="ANTIGENIC CELL WALL GALACTOMANNOPROTEIN"/>
    <property type="match status" value="1"/>
</dbReference>
<dbReference type="InterPro" id="IPR021054">
    <property type="entry name" value="Cell_wall_mannoprotein_1"/>
</dbReference>
<sequence length="206" mass="22605">MKDWYATDREQALVGHLQRFYGRISHYEECNALNKASSLAVIASFGATLVLGASNVANTKASLQTLKDQVHAAKSSLENYNGGFVGTLPVARSLYAAHSSSEIVRKEAEKSDPFTSPEGEELVDTYNEMYPVLLDTMRVAQEKAPQFKEAGVGYVARGMLGNLKREKDDFETVMKGKLSDEHFARVAPSVDEINNAFDATLKAYSA</sequence>
<name>A0A8H6E7B5_PETAA</name>
<evidence type="ECO:0000313" key="2">
    <source>
        <dbReference type="Proteomes" id="UP000541154"/>
    </source>
</evidence>
<proteinExistence type="predicted"/>
<keyword evidence="2" id="KW-1185">Reference proteome</keyword>
<dbReference type="Gene3D" id="1.20.1280.140">
    <property type="match status" value="1"/>
</dbReference>
<gene>
    <name evidence="1" type="ORF">ETB97_012161</name>
</gene>
<dbReference type="PANTHER" id="PTHR38123">
    <property type="entry name" value="CELL WALL SERINE-THREONINE-RICH GALACTOMANNOPROTEIN MP1 (AFU_ORTHOLOGUE AFUA_4G03240)"/>
    <property type="match status" value="1"/>
</dbReference>
<organism evidence="1 2">
    <name type="scientific">Petromyces alliaceus</name>
    <name type="common">Aspergillus alliaceus</name>
    <dbReference type="NCBI Taxonomy" id="209559"/>
    <lineage>
        <taxon>Eukaryota</taxon>
        <taxon>Fungi</taxon>
        <taxon>Dikarya</taxon>
        <taxon>Ascomycota</taxon>
        <taxon>Pezizomycotina</taxon>
        <taxon>Eurotiomycetes</taxon>
        <taxon>Eurotiomycetidae</taxon>
        <taxon>Eurotiales</taxon>
        <taxon>Aspergillaceae</taxon>
        <taxon>Aspergillus</taxon>
        <taxon>Aspergillus subgen. Circumdati</taxon>
    </lineage>
</organism>
<evidence type="ECO:0000313" key="1">
    <source>
        <dbReference type="EMBL" id="KAF5862096.1"/>
    </source>
</evidence>
<reference evidence="1 2" key="1">
    <citation type="submission" date="2019-04" db="EMBL/GenBank/DDBJ databases">
        <title>Aspergillus burnettii sp. nov., novel species from soil in southeast Queensland.</title>
        <authorList>
            <person name="Gilchrist C.L.M."/>
            <person name="Pitt J.I."/>
            <person name="Lange L."/>
            <person name="Lacey H.J."/>
            <person name="Vuong D."/>
            <person name="Midgley D.J."/>
            <person name="Greenfield P."/>
            <person name="Bradbury M."/>
            <person name="Lacey E."/>
            <person name="Busk P.K."/>
            <person name="Pilgaard B."/>
            <person name="Chooi Y.H."/>
            <person name="Piggott A.M."/>
        </authorList>
    </citation>
    <scope>NUCLEOTIDE SEQUENCE [LARGE SCALE GENOMIC DNA]</scope>
    <source>
        <strain evidence="1 2">FRR 5400</strain>
    </source>
</reference>
<comment type="caution">
    <text evidence="1">The sequence shown here is derived from an EMBL/GenBank/DDBJ whole genome shotgun (WGS) entry which is preliminary data.</text>
</comment>
<protein>
    <submittedName>
        <fullName evidence="1">Uncharacterized protein</fullName>
    </submittedName>
</protein>